<dbReference type="Proteomes" id="UP000591941">
    <property type="component" value="Unassembled WGS sequence"/>
</dbReference>
<feature type="signal peptide" evidence="1">
    <location>
        <begin position="1"/>
        <end position="25"/>
    </location>
</feature>
<name>A0A841R0L9_9FIRM</name>
<accession>A0A841R0L9</accession>
<evidence type="ECO:0008006" key="4">
    <source>
        <dbReference type="Google" id="ProtNLM"/>
    </source>
</evidence>
<dbReference type="RefSeq" id="WP_024048486.1">
    <property type="nucleotide sequence ID" value="NZ_CABWNB010000003.1"/>
</dbReference>
<dbReference type="OrthoDB" id="2583024at2"/>
<dbReference type="GeneID" id="93485657"/>
<evidence type="ECO:0000256" key="1">
    <source>
        <dbReference type="SAM" id="SignalP"/>
    </source>
</evidence>
<proteinExistence type="predicted"/>
<organism evidence="2 3">
    <name type="scientific">Negativicoccus succinicivorans</name>
    <dbReference type="NCBI Taxonomy" id="620903"/>
    <lineage>
        <taxon>Bacteria</taxon>
        <taxon>Bacillati</taxon>
        <taxon>Bacillota</taxon>
        <taxon>Negativicutes</taxon>
        <taxon>Veillonellales</taxon>
        <taxon>Veillonellaceae</taxon>
        <taxon>Negativicoccus</taxon>
    </lineage>
</organism>
<evidence type="ECO:0000313" key="2">
    <source>
        <dbReference type="EMBL" id="MBB6477346.1"/>
    </source>
</evidence>
<keyword evidence="1" id="KW-0732">Signal</keyword>
<sequence>MQRQLLHLVLALVVALGASSGVVHAAASLSFGQMYAGSTVRGLVLSDYLQSLAGQEVEMTGFMAPPLTPTINFFVLTEVPMSVCPFCSTDADWPNNIVVVKLQEPVVALPFDAPITVRGSLELGSAVDAETGFVSLVRINAYSVNAQ</sequence>
<keyword evidence="3" id="KW-1185">Reference proteome</keyword>
<comment type="caution">
    <text evidence="2">The sequence shown here is derived from an EMBL/GenBank/DDBJ whole genome shotgun (WGS) entry which is preliminary data.</text>
</comment>
<dbReference type="EMBL" id="JACHHI010000002">
    <property type="protein sequence ID" value="MBB6477346.1"/>
    <property type="molecule type" value="Genomic_DNA"/>
</dbReference>
<gene>
    <name evidence="2" type="ORF">HNR45_000376</name>
</gene>
<reference evidence="2 3" key="1">
    <citation type="submission" date="2020-08" db="EMBL/GenBank/DDBJ databases">
        <title>Genomic Encyclopedia of Type Strains, Phase IV (KMG-IV): sequencing the most valuable type-strain genomes for metagenomic binning, comparative biology and taxonomic classification.</title>
        <authorList>
            <person name="Goeker M."/>
        </authorList>
    </citation>
    <scope>NUCLEOTIDE SEQUENCE [LARGE SCALE GENOMIC DNA]</scope>
    <source>
        <strain evidence="2 3">DSM 21255</strain>
    </source>
</reference>
<protein>
    <recommendedName>
        <fullName evidence="4">DUF3299 domain-containing protein</fullName>
    </recommendedName>
</protein>
<evidence type="ECO:0000313" key="3">
    <source>
        <dbReference type="Proteomes" id="UP000591941"/>
    </source>
</evidence>
<dbReference type="AlphaFoldDB" id="A0A841R0L9"/>
<dbReference type="Gene3D" id="2.40.50.870">
    <property type="entry name" value="Protein of unknown function (DUF3299)"/>
    <property type="match status" value="1"/>
</dbReference>
<feature type="chain" id="PRO_5032294834" description="DUF3299 domain-containing protein" evidence="1">
    <location>
        <begin position="26"/>
        <end position="147"/>
    </location>
</feature>